<comment type="caution">
    <text evidence="3">The sequence shown here is derived from an EMBL/GenBank/DDBJ whole genome shotgun (WGS) entry which is preliminary data.</text>
</comment>
<evidence type="ECO:0000256" key="1">
    <source>
        <dbReference type="SAM" id="MobiDB-lite"/>
    </source>
</evidence>
<feature type="region of interest" description="Disordered" evidence="1">
    <location>
        <begin position="23"/>
        <end position="47"/>
    </location>
</feature>
<evidence type="ECO:0000313" key="4">
    <source>
        <dbReference type="Proteomes" id="UP000005801"/>
    </source>
</evidence>
<proteinExistence type="predicted"/>
<feature type="region of interest" description="Disordered" evidence="1">
    <location>
        <begin position="209"/>
        <end position="230"/>
    </location>
</feature>
<dbReference type="EMBL" id="ABCS01000108">
    <property type="protein sequence ID" value="EDM74968.1"/>
    <property type="molecule type" value="Genomic_DNA"/>
</dbReference>
<dbReference type="AlphaFoldDB" id="A6GGK8"/>
<organism evidence="3 4">
    <name type="scientific">Plesiocystis pacifica SIR-1</name>
    <dbReference type="NCBI Taxonomy" id="391625"/>
    <lineage>
        <taxon>Bacteria</taxon>
        <taxon>Pseudomonadati</taxon>
        <taxon>Myxococcota</taxon>
        <taxon>Polyangia</taxon>
        <taxon>Nannocystales</taxon>
        <taxon>Nannocystaceae</taxon>
        <taxon>Plesiocystis</taxon>
    </lineage>
</organism>
<dbReference type="OrthoDB" id="6213638at2"/>
<dbReference type="Proteomes" id="UP000005801">
    <property type="component" value="Unassembled WGS sequence"/>
</dbReference>
<feature type="chain" id="PRO_5002697447" evidence="2">
    <location>
        <begin position="22"/>
        <end position="264"/>
    </location>
</feature>
<dbReference type="STRING" id="391625.PPSIR1_18957"/>
<gene>
    <name evidence="3" type="ORF">PPSIR1_18957</name>
</gene>
<name>A6GGK8_9BACT</name>
<evidence type="ECO:0000313" key="3">
    <source>
        <dbReference type="EMBL" id="EDM74968.1"/>
    </source>
</evidence>
<accession>A6GGK8</accession>
<keyword evidence="2" id="KW-0732">Signal</keyword>
<protein>
    <submittedName>
        <fullName evidence="3">Uncharacterized protein</fullName>
    </submittedName>
</protein>
<dbReference type="RefSeq" id="WP_006975848.1">
    <property type="nucleotide sequence ID" value="NZ_ABCS01000108.1"/>
</dbReference>
<evidence type="ECO:0000256" key="2">
    <source>
        <dbReference type="SAM" id="SignalP"/>
    </source>
</evidence>
<sequence length="264" mass="27583">MLAPHRFAALALSLLSVGALACDKSTPETTSPAAAPDPSTEVASEEALPPDANFECRVDPSALSPWTAEDVDLTGPILDDFRLWGEMDSDVVPPVLADNCDNPPSGGEYSPVKGENQGGIASADVLVVVEPVTIYRAFTAESSTTECLTDSPAGPIGSWWSLSKPSGDKRAYADAVGICPAWNDLSMVMTCTLAAGSVVLVGPTQSASCAGTSSCEPPPEGWSEDLPATRSPQLFITTYKDGEPRSEEDLGSFLDCEAPQAWAE</sequence>
<dbReference type="PROSITE" id="PS51257">
    <property type="entry name" value="PROKAR_LIPOPROTEIN"/>
    <property type="match status" value="1"/>
</dbReference>
<keyword evidence="4" id="KW-1185">Reference proteome</keyword>
<reference evidence="3 4" key="1">
    <citation type="submission" date="2007-06" db="EMBL/GenBank/DDBJ databases">
        <authorList>
            <person name="Shimkets L."/>
            <person name="Ferriera S."/>
            <person name="Johnson J."/>
            <person name="Kravitz S."/>
            <person name="Beeson K."/>
            <person name="Sutton G."/>
            <person name="Rogers Y.-H."/>
            <person name="Friedman R."/>
            <person name="Frazier M."/>
            <person name="Venter J.C."/>
        </authorList>
    </citation>
    <scope>NUCLEOTIDE SEQUENCE [LARGE SCALE GENOMIC DNA]</scope>
    <source>
        <strain evidence="3 4">SIR-1</strain>
    </source>
</reference>
<feature type="signal peptide" evidence="2">
    <location>
        <begin position="1"/>
        <end position="21"/>
    </location>
</feature>
<dbReference type="eggNOG" id="ENOG503027T">
    <property type="taxonomic scope" value="Bacteria"/>
</dbReference>